<keyword evidence="1" id="KW-0812">Transmembrane</keyword>
<reference evidence="2 3" key="1">
    <citation type="journal article" date="2010" name="PLoS ONE">
        <title>The complete genome sequence of Haloferax volcanii DS2, a model archaeon.</title>
        <authorList>
            <person name="Hartman A.L."/>
            <person name="Norais C."/>
            <person name="Badger J.H."/>
            <person name="Delmas S."/>
            <person name="Haldenby S."/>
            <person name="Madupu R."/>
            <person name="Robinson J."/>
            <person name="Khouri H."/>
            <person name="Ren Q."/>
            <person name="Lowe T.M."/>
            <person name="Maupin-Furlow J."/>
            <person name="Pohlschroder M."/>
            <person name="Daniels C."/>
            <person name="Pfeiffer F."/>
            <person name="Allers T."/>
            <person name="Eisen J.A."/>
        </authorList>
    </citation>
    <scope>NUCLEOTIDE SEQUENCE [LARGE SCALE GENOMIC DNA]</scope>
    <source>
        <strain evidence="3">ATCC 29605 / DSM 3757 / JCM 8879 / NBRC 14742 / NCIMB 2012 / VKM B-1768 / DS2</strain>
    </source>
</reference>
<feature type="transmembrane region" description="Helical" evidence="1">
    <location>
        <begin position="98"/>
        <end position="117"/>
    </location>
</feature>
<proteinExistence type="predicted"/>
<name>D4GSR7_HALVD</name>
<dbReference type="AlphaFoldDB" id="D4GSR7"/>
<feature type="transmembrane region" description="Helical" evidence="1">
    <location>
        <begin position="63"/>
        <end position="86"/>
    </location>
</feature>
<dbReference type="EMBL" id="CP001956">
    <property type="protein sequence ID" value="ADE04793.2"/>
    <property type="molecule type" value="Genomic_DNA"/>
</dbReference>
<feature type="transmembrane region" description="Helical" evidence="1">
    <location>
        <begin position="153"/>
        <end position="171"/>
    </location>
</feature>
<accession>D4GSR7</accession>
<keyword evidence="1" id="KW-1133">Transmembrane helix</keyword>
<dbReference type="KEGG" id="hvo:HVO_0657"/>
<evidence type="ECO:0000313" key="3">
    <source>
        <dbReference type="Proteomes" id="UP000008243"/>
    </source>
</evidence>
<feature type="transmembrane region" description="Helical" evidence="1">
    <location>
        <begin position="123"/>
        <end position="141"/>
    </location>
</feature>
<feature type="transmembrane region" description="Helical" evidence="1">
    <location>
        <begin position="232"/>
        <end position="255"/>
    </location>
</feature>
<evidence type="ECO:0000256" key="1">
    <source>
        <dbReference type="SAM" id="Phobius"/>
    </source>
</evidence>
<dbReference type="EnsemblBacteria" id="ADE04793">
    <property type="protein sequence ID" value="ADE04793"/>
    <property type="gene ID" value="HVO_0657"/>
</dbReference>
<evidence type="ECO:0000313" key="2">
    <source>
        <dbReference type="EMBL" id="ADE04793.2"/>
    </source>
</evidence>
<keyword evidence="1" id="KW-0472">Membrane</keyword>
<dbReference type="PaxDb" id="309800-C498_15445"/>
<organism evidence="2 3">
    <name type="scientific">Haloferax volcanii (strain ATCC 29605 / DSM 3757 / JCM 8879 / NBRC 14742 / NCIMB 2012 / VKM B-1768 / DS2)</name>
    <name type="common">Halobacterium volcanii</name>
    <dbReference type="NCBI Taxonomy" id="309800"/>
    <lineage>
        <taxon>Archaea</taxon>
        <taxon>Methanobacteriati</taxon>
        <taxon>Methanobacteriota</taxon>
        <taxon>Stenosarchaea group</taxon>
        <taxon>Halobacteria</taxon>
        <taxon>Halobacteriales</taxon>
        <taxon>Haloferacaceae</taxon>
        <taxon>Haloferax</taxon>
    </lineage>
</organism>
<feature type="transmembrane region" description="Helical" evidence="1">
    <location>
        <begin position="177"/>
        <end position="194"/>
    </location>
</feature>
<keyword evidence="3" id="KW-1185">Reference proteome</keyword>
<feature type="transmembrane region" description="Helical" evidence="1">
    <location>
        <begin position="201"/>
        <end position="220"/>
    </location>
</feature>
<gene>
    <name evidence="2" type="ordered locus">HVO_0657</name>
</gene>
<protein>
    <submittedName>
        <fullName evidence="2">Uncharacterized protein</fullName>
    </submittedName>
</protein>
<dbReference type="Proteomes" id="UP000008243">
    <property type="component" value="Chromosome"/>
</dbReference>
<sequence length="277" mass="27368">MSESPLRMRRRALLASLSPLALAGLAGLVALALDPETTARLATQLGQSALDTGRGVASYLGRAAPLSTALFAALAWVAAGGFRAFVAHRDPSDTRTTAEHAFALVASATVPLVAIFARDRLVVVAGVGVALLAGAGAVFAGRSNARGVVTGSLYAVAPVVGGGVVASLVAGPAVARTATLALPLAVGYALGVASARGRLRLGAAVSALAFAVPAWTYFPPAAEAAGFDPETVGLALGFAVAAALLSLPFAAIGYATTRTADAERQAGASPAASAVEQ</sequence>